<reference evidence="1 2" key="1">
    <citation type="journal article" date="2013" name="PLoS Genet.">
        <title>Comparative genome structure, secondary metabolite, and effector coding capacity across Cochliobolus pathogens.</title>
        <authorList>
            <person name="Condon B.J."/>
            <person name="Leng Y."/>
            <person name="Wu D."/>
            <person name="Bushley K.E."/>
            <person name="Ohm R.A."/>
            <person name="Otillar R."/>
            <person name="Martin J."/>
            <person name="Schackwitz W."/>
            <person name="Grimwood J."/>
            <person name="MohdZainudin N."/>
            <person name="Xue C."/>
            <person name="Wang R."/>
            <person name="Manning V.A."/>
            <person name="Dhillon B."/>
            <person name="Tu Z.J."/>
            <person name="Steffenson B.J."/>
            <person name="Salamov A."/>
            <person name="Sun H."/>
            <person name="Lowry S."/>
            <person name="LaButti K."/>
            <person name="Han J."/>
            <person name="Copeland A."/>
            <person name="Lindquist E."/>
            <person name="Barry K."/>
            <person name="Schmutz J."/>
            <person name="Baker S.E."/>
            <person name="Ciuffetti L.M."/>
            <person name="Grigoriev I.V."/>
            <person name="Zhong S."/>
            <person name="Turgeon B.G."/>
        </authorList>
    </citation>
    <scope>NUCLEOTIDE SEQUENCE [LARGE SCALE GENOMIC DNA]</scope>
    <source>
        <strain evidence="1 2">ATCC 44560</strain>
    </source>
</reference>
<dbReference type="EMBL" id="KI964032">
    <property type="protein sequence ID" value="EUC43339.1"/>
    <property type="molecule type" value="Genomic_DNA"/>
</dbReference>
<dbReference type="Proteomes" id="UP000054032">
    <property type="component" value="Unassembled WGS sequence"/>
</dbReference>
<name>W6Z709_COCMI</name>
<sequence>MYLFNYTTGTFTRERVAQSVLTTFETLSKEKWRCQKPDAFHDNPKMDADDNSNGYAVWLMTKRDTYYSQVRDTLTFLRTSDSCLGLMQRAAIDESERRELPLTEVDMNMGQLTSNMLIIATAVRSNCCQQRPMCDNLSVSGAFIDGPLYTAIKTLGRGTSLAQLYSRTSIIQILFLDIRQR</sequence>
<proteinExistence type="predicted"/>
<dbReference type="GeneID" id="19121258"/>
<dbReference type="RefSeq" id="XP_007690134.1">
    <property type="nucleotide sequence ID" value="XM_007691944.1"/>
</dbReference>
<protein>
    <submittedName>
        <fullName evidence="1">Uncharacterized protein</fullName>
    </submittedName>
</protein>
<organism evidence="1 2">
    <name type="scientific">Bipolaris oryzae ATCC 44560</name>
    <dbReference type="NCBI Taxonomy" id="930090"/>
    <lineage>
        <taxon>Eukaryota</taxon>
        <taxon>Fungi</taxon>
        <taxon>Dikarya</taxon>
        <taxon>Ascomycota</taxon>
        <taxon>Pezizomycotina</taxon>
        <taxon>Dothideomycetes</taxon>
        <taxon>Pleosporomycetidae</taxon>
        <taxon>Pleosporales</taxon>
        <taxon>Pleosporineae</taxon>
        <taxon>Pleosporaceae</taxon>
        <taxon>Bipolaris</taxon>
    </lineage>
</organism>
<dbReference type="HOGENOM" id="CLU_1488754_0_0_1"/>
<dbReference type="OrthoDB" id="4356994at2759"/>
<evidence type="ECO:0000313" key="2">
    <source>
        <dbReference type="Proteomes" id="UP000054032"/>
    </source>
</evidence>
<keyword evidence="2" id="KW-1185">Reference proteome</keyword>
<gene>
    <name evidence="1" type="ORF">COCMIDRAFT_28177</name>
</gene>
<accession>W6Z709</accession>
<dbReference type="AlphaFoldDB" id="W6Z709"/>
<evidence type="ECO:0000313" key="1">
    <source>
        <dbReference type="EMBL" id="EUC43339.1"/>
    </source>
</evidence>
<dbReference type="KEGG" id="bor:COCMIDRAFT_28177"/>